<dbReference type="GO" id="GO:0051287">
    <property type="term" value="F:NAD binding"/>
    <property type="evidence" value="ECO:0007669"/>
    <property type="project" value="InterPro"/>
</dbReference>
<organism evidence="13 14">
    <name type="scientific">candidate division MSBL1 archaeon SCGC-AAA259E19</name>
    <dbReference type="NCBI Taxonomy" id="1698264"/>
    <lineage>
        <taxon>Archaea</taxon>
        <taxon>Methanobacteriati</taxon>
        <taxon>Methanobacteriota</taxon>
        <taxon>candidate division MSBL1</taxon>
    </lineage>
</organism>
<dbReference type="GO" id="GO:0006006">
    <property type="term" value="P:glucose metabolic process"/>
    <property type="evidence" value="ECO:0007669"/>
    <property type="project" value="InterPro"/>
</dbReference>
<dbReference type="Pfam" id="PF00044">
    <property type="entry name" value="Gp_dh_N"/>
    <property type="match status" value="1"/>
</dbReference>
<feature type="active site" description="Nucleophile" evidence="7">
    <location>
        <position position="153"/>
    </location>
</feature>
<dbReference type="Gene3D" id="3.30.360.10">
    <property type="entry name" value="Dihydrodipicolinate Reductase, domain 2"/>
    <property type="match status" value="1"/>
</dbReference>
<dbReference type="Gene3D" id="3.40.50.720">
    <property type="entry name" value="NAD(P)-binding Rossmann-like Domain"/>
    <property type="match status" value="1"/>
</dbReference>
<feature type="binding site" evidence="8">
    <location>
        <position position="234"/>
    </location>
    <ligand>
        <name>D-glyceraldehyde 3-phosphate</name>
        <dbReference type="ChEBI" id="CHEBI:59776"/>
    </ligand>
</feature>
<feature type="site" description="Activates thiol group during catalysis" evidence="10">
    <location>
        <position position="180"/>
    </location>
</feature>
<evidence type="ECO:0000256" key="5">
    <source>
        <dbReference type="ARBA" id="ARBA00048067"/>
    </source>
</evidence>
<feature type="binding site" evidence="8">
    <location>
        <begin position="152"/>
        <end position="154"/>
    </location>
    <ligand>
        <name>D-glyceraldehyde 3-phosphate</name>
        <dbReference type="ChEBI" id="CHEBI:59776"/>
    </ligand>
</feature>
<evidence type="ECO:0000256" key="8">
    <source>
        <dbReference type="PIRSR" id="PIRSR000149-2"/>
    </source>
</evidence>
<evidence type="ECO:0000256" key="7">
    <source>
        <dbReference type="PIRSR" id="PIRSR000149-1"/>
    </source>
</evidence>
<comment type="catalytic activity">
    <reaction evidence="6">
        <text>D-glyceraldehyde 3-phosphate + phosphate + NAD(+) = (2R)-3-phospho-glyceroyl phosphate + NADH + H(+)</text>
        <dbReference type="Rhea" id="RHEA:10300"/>
        <dbReference type="ChEBI" id="CHEBI:15378"/>
        <dbReference type="ChEBI" id="CHEBI:43474"/>
        <dbReference type="ChEBI" id="CHEBI:57540"/>
        <dbReference type="ChEBI" id="CHEBI:57604"/>
        <dbReference type="ChEBI" id="CHEBI:57945"/>
        <dbReference type="ChEBI" id="CHEBI:59776"/>
        <dbReference type="EC" id="1.2.1.59"/>
    </reaction>
</comment>
<sequence>MKLALNGFGRIGRCFLRATLNRKVDFEIVAINDLAPASTLAHLLKYDSTFGELEEDVEATEDSLIVGDKEIDFISEKNPGELPWEEKGADLAIEATGLFRKREDAAKHLDAGAEKVLITAPGKGEGSDITIIQGVNDDEYDPDEHEILDIGSCTTNCLVPTVKVLDDEFGIQKALMTTIHSYTTSQQLLDGIHKDLRRARAAAESIIPTTTGAAIATTEVLPHLEGKLHGMAMRVPTPDASVVDLVALLEDDVTEDKVNSAYAEASEGELEGILGYTETPLVSTDYIGDARSAIVDGDFTTVRADNLVKVISWYDNEWGFSNRLIDTANQISKQMG</sequence>
<dbReference type="GO" id="GO:0043891">
    <property type="term" value="F:glyceraldehyde-3-phosphate dehydrogenase [NAD(P)+] (phosphorylating) activity"/>
    <property type="evidence" value="ECO:0007669"/>
    <property type="project" value="UniProtKB-EC"/>
</dbReference>
<dbReference type="NCBIfam" id="TIGR01534">
    <property type="entry name" value="GAPDH-I"/>
    <property type="match status" value="1"/>
</dbReference>
<dbReference type="EC" id="1.2.1.59" evidence="2"/>
<dbReference type="EMBL" id="LHXO01000007">
    <property type="protein sequence ID" value="KXA95722.1"/>
    <property type="molecule type" value="Genomic_DNA"/>
</dbReference>
<evidence type="ECO:0000256" key="11">
    <source>
        <dbReference type="RuleBase" id="RU000397"/>
    </source>
</evidence>
<dbReference type="InterPro" id="IPR006424">
    <property type="entry name" value="Glyceraldehyde-3-P_DH_1"/>
</dbReference>
<dbReference type="InterPro" id="IPR036291">
    <property type="entry name" value="NAD(P)-bd_dom_sf"/>
</dbReference>
<dbReference type="SMART" id="SM00846">
    <property type="entry name" value="Gp_dh_N"/>
    <property type="match status" value="1"/>
</dbReference>
<evidence type="ECO:0000256" key="3">
    <source>
        <dbReference type="ARBA" id="ARBA00022857"/>
    </source>
</evidence>
<feature type="binding site" evidence="8">
    <location>
        <position position="183"/>
    </location>
    <ligand>
        <name>D-glyceraldehyde 3-phosphate</name>
        <dbReference type="ChEBI" id="CHEBI:59776"/>
    </ligand>
</feature>
<dbReference type="SUPFAM" id="SSF51735">
    <property type="entry name" value="NAD(P)-binding Rossmann-fold domains"/>
    <property type="match status" value="1"/>
</dbReference>
<keyword evidence="3" id="KW-0521">NADP</keyword>
<accession>A0A133UNB5</accession>
<evidence type="ECO:0000256" key="2">
    <source>
        <dbReference type="ARBA" id="ARBA00013024"/>
    </source>
</evidence>
<feature type="binding site" evidence="9">
    <location>
        <position position="33"/>
    </location>
    <ligand>
        <name>NAD(+)</name>
        <dbReference type="ChEBI" id="CHEBI:57540"/>
    </ligand>
</feature>
<dbReference type="FunFam" id="3.30.360.10:FF:000002">
    <property type="entry name" value="Glyceraldehyde-3-phosphate dehydrogenase"/>
    <property type="match status" value="1"/>
</dbReference>
<dbReference type="FunFam" id="3.40.50.720:FF:000001">
    <property type="entry name" value="Glyceraldehyde-3-phosphate dehydrogenase"/>
    <property type="match status" value="1"/>
</dbReference>
<dbReference type="AlphaFoldDB" id="A0A133UNB5"/>
<evidence type="ECO:0000256" key="10">
    <source>
        <dbReference type="PIRSR" id="PIRSR000149-4"/>
    </source>
</evidence>
<evidence type="ECO:0000313" key="14">
    <source>
        <dbReference type="Proteomes" id="UP000070284"/>
    </source>
</evidence>
<gene>
    <name evidence="13" type="ORF">AKJ65_00895</name>
</gene>
<comment type="caution">
    <text evidence="13">The sequence shown here is derived from an EMBL/GenBank/DDBJ whole genome shotgun (WGS) entry which is preliminary data.</text>
</comment>
<evidence type="ECO:0000256" key="6">
    <source>
        <dbReference type="ARBA" id="ARBA00048853"/>
    </source>
</evidence>
<name>A0A133UNB5_9EURY</name>
<dbReference type="InterPro" id="IPR020829">
    <property type="entry name" value="GlycerAld_3-P_DH_cat"/>
</dbReference>
<proteinExistence type="inferred from homology"/>
<dbReference type="PATRIC" id="fig|1698264.3.peg.1606"/>
<evidence type="ECO:0000259" key="12">
    <source>
        <dbReference type="SMART" id="SM00846"/>
    </source>
</evidence>
<feature type="binding site" evidence="9">
    <location>
        <position position="119"/>
    </location>
    <ligand>
        <name>NAD(+)</name>
        <dbReference type="ChEBI" id="CHEBI:57540"/>
    </ligand>
</feature>
<dbReference type="PANTHER" id="PTHR43148">
    <property type="entry name" value="GLYCERALDEHYDE-3-PHOSPHATE DEHYDROGENASE 2"/>
    <property type="match status" value="1"/>
</dbReference>
<keyword evidence="14" id="KW-1185">Reference proteome</keyword>
<evidence type="ECO:0000313" key="13">
    <source>
        <dbReference type="EMBL" id="KXA95722.1"/>
    </source>
</evidence>
<feature type="binding site" evidence="9">
    <location>
        <begin position="10"/>
        <end position="11"/>
    </location>
    <ligand>
        <name>NAD(+)</name>
        <dbReference type="ChEBI" id="CHEBI:57540"/>
    </ligand>
</feature>
<reference evidence="13 14" key="1">
    <citation type="journal article" date="2016" name="Sci. Rep.">
        <title>Metabolic traits of an uncultured archaeal lineage -MSBL1- from brine pools of the Red Sea.</title>
        <authorList>
            <person name="Mwirichia R."/>
            <person name="Alam I."/>
            <person name="Rashid M."/>
            <person name="Vinu M."/>
            <person name="Ba-Alawi W."/>
            <person name="Anthony Kamau A."/>
            <person name="Kamanda Ngugi D."/>
            <person name="Goker M."/>
            <person name="Klenk H.P."/>
            <person name="Bajic V."/>
            <person name="Stingl U."/>
        </authorList>
    </citation>
    <scope>NUCLEOTIDE SEQUENCE [LARGE SCALE GENOMIC DNA]</scope>
    <source>
        <strain evidence="13">SCGC-AAA259E19</strain>
    </source>
</reference>
<comment type="catalytic activity">
    <reaction evidence="5">
        <text>D-glyceraldehyde 3-phosphate + phosphate + NADP(+) = (2R)-3-phospho-glyceroyl phosphate + NADPH + H(+)</text>
        <dbReference type="Rhea" id="RHEA:10296"/>
        <dbReference type="ChEBI" id="CHEBI:15378"/>
        <dbReference type="ChEBI" id="CHEBI:43474"/>
        <dbReference type="ChEBI" id="CHEBI:57604"/>
        <dbReference type="ChEBI" id="CHEBI:57783"/>
        <dbReference type="ChEBI" id="CHEBI:58349"/>
        <dbReference type="ChEBI" id="CHEBI:59776"/>
        <dbReference type="EC" id="1.2.1.59"/>
    </reaction>
</comment>
<dbReference type="CDD" id="cd18126">
    <property type="entry name" value="GAPDH_I_C"/>
    <property type="match status" value="1"/>
</dbReference>
<dbReference type="InterPro" id="IPR020828">
    <property type="entry name" value="GlycerAld_3-P_DH_NAD(P)-bd"/>
</dbReference>
<comment type="similarity">
    <text evidence="1 11">Belongs to the glyceraldehyde-3-phosphate dehydrogenase family.</text>
</comment>
<evidence type="ECO:0000256" key="9">
    <source>
        <dbReference type="PIRSR" id="PIRSR000149-3"/>
    </source>
</evidence>
<keyword evidence="9" id="KW-0520">NAD</keyword>
<feature type="binding site" evidence="8">
    <location>
        <begin position="211"/>
        <end position="212"/>
    </location>
    <ligand>
        <name>D-glyceraldehyde 3-phosphate</name>
        <dbReference type="ChEBI" id="CHEBI:59776"/>
    </ligand>
</feature>
<feature type="binding site" evidence="9">
    <location>
        <position position="316"/>
    </location>
    <ligand>
        <name>NAD(+)</name>
        <dbReference type="ChEBI" id="CHEBI:57540"/>
    </ligand>
</feature>
<dbReference type="CDD" id="cd05214">
    <property type="entry name" value="GAPDH_I_N"/>
    <property type="match status" value="1"/>
</dbReference>
<feature type="domain" description="Glyceraldehyde 3-phosphate dehydrogenase NAD(P) binding" evidence="12">
    <location>
        <begin position="1"/>
        <end position="153"/>
    </location>
</feature>
<keyword evidence="9" id="KW-0547">Nucleotide-binding</keyword>
<evidence type="ECO:0000256" key="1">
    <source>
        <dbReference type="ARBA" id="ARBA00007406"/>
    </source>
</evidence>
<dbReference type="PRINTS" id="PR00078">
    <property type="entry name" value="G3PDHDRGNASE"/>
</dbReference>
<dbReference type="GO" id="GO:0050661">
    <property type="term" value="F:NADP binding"/>
    <property type="evidence" value="ECO:0007669"/>
    <property type="project" value="InterPro"/>
</dbReference>
<protein>
    <recommendedName>
        <fullName evidence="2">glyceraldehyde-3-phosphate dehydrogenase (NAD(P)(+)) (phosphorylating)</fullName>
        <ecNumber evidence="2">1.2.1.59</ecNumber>
    </recommendedName>
</protein>
<dbReference type="SUPFAM" id="SSF55347">
    <property type="entry name" value="Glyceraldehyde-3-phosphate dehydrogenase-like, C-terminal domain"/>
    <property type="match status" value="1"/>
</dbReference>
<dbReference type="PIRSF" id="PIRSF000149">
    <property type="entry name" value="GAP_DH"/>
    <property type="match status" value="1"/>
</dbReference>
<dbReference type="Pfam" id="PF02800">
    <property type="entry name" value="Gp_dh_C"/>
    <property type="match status" value="1"/>
</dbReference>
<dbReference type="Proteomes" id="UP000070284">
    <property type="component" value="Unassembled WGS sequence"/>
</dbReference>
<dbReference type="InterPro" id="IPR020831">
    <property type="entry name" value="GlycerAld/Erythrose_P_DH"/>
</dbReference>
<evidence type="ECO:0000256" key="4">
    <source>
        <dbReference type="ARBA" id="ARBA00023002"/>
    </source>
</evidence>
<keyword evidence="4" id="KW-0560">Oxidoreductase</keyword>